<dbReference type="PANTHER" id="PTHR34710">
    <property type="entry name" value="OS03G0834100 PROTEIN"/>
    <property type="match status" value="1"/>
</dbReference>
<dbReference type="Proteomes" id="UP001141552">
    <property type="component" value="Unassembled WGS sequence"/>
</dbReference>
<reference evidence="2" key="2">
    <citation type="journal article" date="2023" name="Plants (Basel)">
        <title>Annotation of the Turnera subulata (Passifloraceae) Draft Genome Reveals the S-Locus Evolved after the Divergence of Turneroideae from Passifloroideae in a Stepwise Manner.</title>
        <authorList>
            <person name="Henning P.M."/>
            <person name="Roalson E.H."/>
            <person name="Mir W."/>
            <person name="McCubbin A.G."/>
            <person name="Shore J.S."/>
        </authorList>
    </citation>
    <scope>NUCLEOTIDE SEQUENCE</scope>
    <source>
        <strain evidence="2">F60SS</strain>
    </source>
</reference>
<feature type="domain" description="DUF3615" evidence="1">
    <location>
        <begin position="343"/>
        <end position="447"/>
    </location>
</feature>
<proteinExistence type="predicted"/>
<gene>
    <name evidence="2" type="ORF">Tsubulata_006448</name>
</gene>
<dbReference type="EMBL" id="JAKUCV010006422">
    <property type="protein sequence ID" value="KAJ4827401.1"/>
    <property type="molecule type" value="Genomic_DNA"/>
</dbReference>
<accession>A0A9Q0J2Q0</accession>
<dbReference type="PANTHER" id="PTHR34710:SF20">
    <property type="entry name" value="OS10G0550200 PROTEIN"/>
    <property type="match status" value="1"/>
</dbReference>
<evidence type="ECO:0000313" key="2">
    <source>
        <dbReference type="EMBL" id="KAJ4827401.1"/>
    </source>
</evidence>
<evidence type="ECO:0000259" key="1">
    <source>
        <dbReference type="Pfam" id="PF12274"/>
    </source>
</evidence>
<name>A0A9Q0J2Q0_9ROSI</name>
<feature type="domain" description="DUF3615" evidence="1">
    <location>
        <begin position="184"/>
        <end position="243"/>
    </location>
</feature>
<sequence length="527" mass="58964">MAMDMTYSTESAKLSELYPSRRVTGQISRVHPELRQLQRGSLLAGYQEQEGQHSEKTLMLRVEDNFNELMWLLRKKRRAAVEWIGKRWVAPFTESEPPKFLGAIYSPVPCEYRPLPRAEPPESSGAIASPVSCQHKPLPDGCPSSSIVHLYVRKAMEVYNDAHVDARFNLLRPGPARCTGKTSGDITLVYHINFHASSTDNPSVQKLFFAEVQLKGTEFFITACCILDTDNVHPGKCSQCPENSDGPGYPDVIHPADGFVGDCNMCVINKQKNEKHNSLSSDEEIHYEEYGLKRRSDGKIIHDKLQLAVPYPRLTGESSNSVIVSKTTMPYYIYPTNWQLAWIALEQYNAVCQPALNYRVLDVEFCKRFQFQRTVDGEAQVWYHITFFAGDMQSSIPPVRKLFFAELQKLGPDELKAYACVMLNEGDVSEVECKGCASIGGPAVQHPLPRVVLLHHPAPSSSSIFPVPMSSPSSTTDQPYKEWLLPLKSFLKSPSLKIPEVLPSAAFSLGIIVGTNLSIFANRPRPT</sequence>
<protein>
    <recommendedName>
        <fullName evidence="1">DUF3615 domain-containing protein</fullName>
    </recommendedName>
</protein>
<evidence type="ECO:0000313" key="3">
    <source>
        <dbReference type="Proteomes" id="UP001141552"/>
    </source>
</evidence>
<dbReference type="AlphaFoldDB" id="A0A9Q0J2Q0"/>
<organism evidence="2 3">
    <name type="scientific">Turnera subulata</name>
    <dbReference type="NCBI Taxonomy" id="218843"/>
    <lineage>
        <taxon>Eukaryota</taxon>
        <taxon>Viridiplantae</taxon>
        <taxon>Streptophyta</taxon>
        <taxon>Embryophyta</taxon>
        <taxon>Tracheophyta</taxon>
        <taxon>Spermatophyta</taxon>
        <taxon>Magnoliopsida</taxon>
        <taxon>eudicotyledons</taxon>
        <taxon>Gunneridae</taxon>
        <taxon>Pentapetalae</taxon>
        <taxon>rosids</taxon>
        <taxon>fabids</taxon>
        <taxon>Malpighiales</taxon>
        <taxon>Passifloraceae</taxon>
        <taxon>Turnera</taxon>
    </lineage>
</organism>
<dbReference type="Pfam" id="PF12274">
    <property type="entry name" value="DUF3615"/>
    <property type="match status" value="2"/>
</dbReference>
<dbReference type="InterPro" id="IPR022059">
    <property type="entry name" value="DUF3615"/>
</dbReference>
<reference evidence="2" key="1">
    <citation type="submission" date="2022-02" db="EMBL/GenBank/DDBJ databases">
        <authorList>
            <person name="Henning P.M."/>
            <person name="McCubbin A.G."/>
            <person name="Shore J.S."/>
        </authorList>
    </citation>
    <scope>NUCLEOTIDE SEQUENCE</scope>
    <source>
        <strain evidence="2">F60SS</strain>
        <tissue evidence="2">Leaves</tissue>
    </source>
</reference>
<keyword evidence="3" id="KW-1185">Reference proteome</keyword>
<comment type="caution">
    <text evidence="2">The sequence shown here is derived from an EMBL/GenBank/DDBJ whole genome shotgun (WGS) entry which is preliminary data.</text>
</comment>